<proteinExistence type="predicted"/>
<dbReference type="EMBL" id="CM042015">
    <property type="protein sequence ID" value="KAI3710930.1"/>
    <property type="molecule type" value="Genomic_DNA"/>
</dbReference>
<evidence type="ECO:0000313" key="2">
    <source>
        <dbReference type="Proteomes" id="UP001055811"/>
    </source>
</evidence>
<gene>
    <name evidence="1" type="ORF">L2E82_40726</name>
</gene>
<dbReference type="Proteomes" id="UP001055811">
    <property type="component" value="Linkage Group LG07"/>
</dbReference>
<evidence type="ECO:0000313" key="1">
    <source>
        <dbReference type="EMBL" id="KAI3710930.1"/>
    </source>
</evidence>
<keyword evidence="2" id="KW-1185">Reference proteome</keyword>
<name>A0ACB9ALY4_CICIN</name>
<comment type="caution">
    <text evidence="1">The sequence shown here is derived from an EMBL/GenBank/DDBJ whole genome shotgun (WGS) entry which is preliminary data.</text>
</comment>
<protein>
    <submittedName>
        <fullName evidence="1">Uncharacterized protein</fullName>
    </submittedName>
</protein>
<reference evidence="1 2" key="2">
    <citation type="journal article" date="2022" name="Mol. Ecol. Resour.">
        <title>The genomes of chicory, endive, great burdock and yacon provide insights into Asteraceae paleo-polyploidization history and plant inulin production.</title>
        <authorList>
            <person name="Fan W."/>
            <person name="Wang S."/>
            <person name="Wang H."/>
            <person name="Wang A."/>
            <person name="Jiang F."/>
            <person name="Liu H."/>
            <person name="Zhao H."/>
            <person name="Xu D."/>
            <person name="Zhang Y."/>
        </authorList>
    </citation>
    <scope>NUCLEOTIDE SEQUENCE [LARGE SCALE GENOMIC DNA]</scope>
    <source>
        <strain evidence="2">cv. Punajuju</strain>
        <tissue evidence="1">Leaves</tissue>
    </source>
</reference>
<organism evidence="1 2">
    <name type="scientific">Cichorium intybus</name>
    <name type="common">Chicory</name>
    <dbReference type="NCBI Taxonomy" id="13427"/>
    <lineage>
        <taxon>Eukaryota</taxon>
        <taxon>Viridiplantae</taxon>
        <taxon>Streptophyta</taxon>
        <taxon>Embryophyta</taxon>
        <taxon>Tracheophyta</taxon>
        <taxon>Spermatophyta</taxon>
        <taxon>Magnoliopsida</taxon>
        <taxon>eudicotyledons</taxon>
        <taxon>Gunneridae</taxon>
        <taxon>Pentapetalae</taxon>
        <taxon>asterids</taxon>
        <taxon>campanulids</taxon>
        <taxon>Asterales</taxon>
        <taxon>Asteraceae</taxon>
        <taxon>Cichorioideae</taxon>
        <taxon>Cichorieae</taxon>
        <taxon>Cichoriinae</taxon>
        <taxon>Cichorium</taxon>
    </lineage>
</organism>
<accession>A0ACB9ALY4</accession>
<reference evidence="2" key="1">
    <citation type="journal article" date="2022" name="Mol. Ecol. Resour.">
        <title>The genomes of chicory, endive, great burdock and yacon provide insights into Asteraceae palaeo-polyploidization history and plant inulin production.</title>
        <authorList>
            <person name="Fan W."/>
            <person name="Wang S."/>
            <person name="Wang H."/>
            <person name="Wang A."/>
            <person name="Jiang F."/>
            <person name="Liu H."/>
            <person name="Zhao H."/>
            <person name="Xu D."/>
            <person name="Zhang Y."/>
        </authorList>
    </citation>
    <scope>NUCLEOTIDE SEQUENCE [LARGE SCALE GENOMIC DNA]</scope>
    <source>
        <strain evidence="2">cv. Punajuju</strain>
    </source>
</reference>
<sequence length="105" mass="11970">MSDYDRGLCGDLGIGKNLRNLNLMQGEDASVERRLRFVVMEFVLPKSVMAAIGCNACQFRERKSPKTTNAIRIAQDTDRVSKLRFAHTTFHHHRLVPRKIKLTAT</sequence>